<keyword evidence="1" id="KW-0472">Membrane</keyword>
<keyword evidence="1" id="KW-0812">Transmembrane</keyword>
<proteinExistence type="predicted"/>
<organism evidence="2 3">
    <name type="scientific">Ensete ventricosum</name>
    <name type="common">Abyssinian banana</name>
    <name type="synonym">Musa ensete</name>
    <dbReference type="NCBI Taxonomy" id="4639"/>
    <lineage>
        <taxon>Eukaryota</taxon>
        <taxon>Viridiplantae</taxon>
        <taxon>Streptophyta</taxon>
        <taxon>Embryophyta</taxon>
        <taxon>Tracheophyta</taxon>
        <taxon>Spermatophyta</taxon>
        <taxon>Magnoliopsida</taxon>
        <taxon>Liliopsida</taxon>
        <taxon>Zingiberales</taxon>
        <taxon>Musaceae</taxon>
        <taxon>Ensete</taxon>
    </lineage>
</organism>
<keyword evidence="1" id="KW-1133">Transmembrane helix</keyword>
<feature type="transmembrane region" description="Helical" evidence="1">
    <location>
        <begin position="111"/>
        <end position="132"/>
    </location>
</feature>
<reference evidence="2 3" key="1">
    <citation type="journal article" date="2014" name="Agronomy (Basel)">
        <title>A Draft Genome Sequence for Ensete ventricosum, the Drought-Tolerant Tree Against Hunger.</title>
        <authorList>
            <person name="Harrison J."/>
            <person name="Moore K.A."/>
            <person name="Paszkiewicz K."/>
            <person name="Jones T."/>
            <person name="Grant M."/>
            <person name="Ambacheew D."/>
            <person name="Muzemil S."/>
            <person name="Studholme D.J."/>
        </authorList>
    </citation>
    <scope>NUCLEOTIDE SEQUENCE [LARGE SCALE GENOMIC DNA]</scope>
</reference>
<gene>
    <name evidence="2" type="ORF">B296_00011195</name>
</gene>
<dbReference type="AlphaFoldDB" id="A0A427B509"/>
<evidence type="ECO:0000313" key="2">
    <source>
        <dbReference type="EMBL" id="RRT83563.1"/>
    </source>
</evidence>
<dbReference type="Proteomes" id="UP000287651">
    <property type="component" value="Unassembled WGS sequence"/>
</dbReference>
<comment type="caution">
    <text evidence="2">The sequence shown here is derived from an EMBL/GenBank/DDBJ whole genome shotgun (WGS) entry which is preliminary data.</text>
</comment>
<dbReference type="EMBL" id="AMZH03000472">
    <property type="protein sequence ID" value="RRT83563.1"/>
    <property type="molecule type" value="Genomic_DNA"/>
</dbReference>
<accession>A0A427B509</accession>
<sequence length="176" mass="19570">MKDMNEAWLAEAGLSLAPRGMFLLSAHCLCEMKDRVGAERYFATIVTRLKVAKGEDPLMLRWSAIAGSSQFWTEGSLSGKYLCGALHPTLAKQAYECSSEELMNRASKSAIWVNSLSSIPFVFFPPFCLSFLSSFSSHGLYFITALIDRVHDASRLVRSQHEIILALRATDKELKG</sequence>
<protein>
    <submittedName>
        <fullName evidence="2">Uncharacterized protein</fullName>
    </submittedName>
</protein>
<evidence type="ECO:0000313" key="3">
    <source>
        <dbReference type="Proteomes" id="UP000287651"/>
    </source>
</evidence>
<name>A0A427B509_ENSVE</name>
<evidence type="ECO:0000256" key="1">
    <source>
        <dbReference type="SAM" id="Phobius"/>
    </source>
</evidence>